<keyword evidence="3" id="KW-1185">Reference proteome</keyword>
<keyword evidence="1" id="KW-0472">Membrane</keyword>
<dbReference type="OrthoDB" id="9780267at2"/>
<gene>
    <name evidence="2" type="ORF">CA13_66120</name>
</gene>
<reference evidence="2 3" key="1">
    <citation type="submission" date="2019-02" db="EMBL/GenBank/DDBJ databases">
        <title>Deep-cultivation of Planctomycetes and their phenomic and genomic characterization uncovers novel biology.</title>
        <authorList>
            <person name="Wiegand S."/>
            <person name="Jogler M."/>
            <person name="Boedeker C."/>
            <person name="Pinto D."/>
            <person name="Vollmers J."/>
            <person name="Rivas-Marin E."/>
            <person name="Kohn T."/>
            <person name="Peeters S.H."/>
            <person name="Heuer A."/>
            <person name="Rast P."/>
            <person name="Oberbeckmann S."/>
            <person name="Bunk B."/>
            <person name="Jeske O."/>
            <person name="Meyerdierks A."/>
            <person name="Storesund J.E."/>
            <person name="Kallscheuer N."/>
            <person name="Luecker S."/>
            <person name="Lage O.M."/>
            <person name="Pohl T."/>
            <person name="Merkel B.J."/>
            <person name="Hornburger P."/>
            <person name="Mueller R.-W."/>
            <person name="Bruemmer F."/>
            <person name="Labrenz M."/>
            <person name="Spormann A.M."/>
            <person name="Op Den Camp H."/>
            <person name="Overmann J."/>
            <person name="Amann R."/>
            <person name="Jetten M.S.M."/>
            <person name="Mascher T."/>
            <person name="Medema M.H."/>
            <person name="Devos D.P."/>
            <person name="Kaster A.-K."/>
            <person name="Ovreas L."/>
            <person name="Rohde M."/>
            <person name="Galperin M.Y."/>
            <person name="Jogler C."/>
        </authorList>
    </citation>
    <scope>NUCLEOTIDE SEQUENCE [LARGE SCALE GENOMIC DNA]</scope>
    <source>
        <strain evidence="2 3">CA13</strain>
    </source>
</reference>
<dbReference type="EMBL" id="SJPJ01000001">
    <property type="protein sequence ID" value="TWT85130.1"/>
    <property type="molecule type" value="Genomic_DNA"/>
</dbReference>
<protein>
    <submittedName>
        <fullName evidence="2">Uncharacterized protein</fullName>
    </submittedName>
</protein>
<dbReference type="Proteomes" id="UP000315010">
    <property type="component" value="Unassembled WGS sequence"/>
</dbReference>
<dbReference type="AlphaFoldDB" id="A0A5C5ZD94"/>
<feature type="transmembrane region" description="Helical" evidence="1">
    <location>
        <begin position="55"/>
        <end position="86"/>
    </location>
</feature>
<keyword evidence="1" id="KW-0812">Transmembrane</keyword>
<evidence type="ECO:0000313" key="2">
    <source>
        <dbReference type="EMBL" id="TWT85130.1"/>
    </source>
</evidence>
<organism evidence="2 3">
    <name type="scientific">Novipirellula herctigrandis</name>
    <dbReference type="NCBI Taxonomy" id="2527986"/>
    <lineage>
        <taxon>Bacteria</taxon>
        <taxon>Pseudomonadati</taxon>
        <taxon>Planctomycetota</taxon>
        <taxon>Planctomycetia</taxon>
        <taxon>Pirellulales</taxon>
        <taxon>Pirellulaceae</taxon>
        <taxon>Novipirellula</taxon>
    </lineage>
</organism>
<accession>A0A5C5ZD94</accession>
<name>A0A5C5ZD94_9BACT</name>
<keyword evidence="1" id="KW-1133">Transmembrane helix</keyword>
<dbReference type="RefSeq" id="WP_146403168.1">
    <property type="nucleotide sequence ID" value="NZ_SJPJ01000001.1"/>
</dbReference>
<sequence>MDNDQSVDTYKVRSKHSLDTWARVYLHGLIAFVLIFAIAYLVTLLLPVFDFTGNRLLSIVVTVFAILVGPPMVGSVILFGVFPLLGKKEALRGLLRWDDRLLNEISDAKEKAQIVMINWPSEEVRTMGVLTSSFLSPEGATQLAAVYVPTTPQTKLGYIRVVKLDQVEFTDWTLKQWQLYQFTFGSVCPDRIREVDDLH</sequence>
<evidence type="ECO:0000313" key="3">
    <source>
        <dbReference type="Proteomes" id="UP000315010"/>
    </source>
</evidence>
<evidence type="ECO:0000256" key="1">
    <source>
        <dbReference type="SAM" id="Phobius"/>
    </source>
</evidence>
<comment type="caution">
    <text evidence="2">The sequence shown here is derived from an EMBL/GenBank/DDBJ whole genome shotgun (WGS) entry which is preliminary data.</text>
</comment>
<proteinExistence type="predicted"/>
<feature type="transmembrane region" description="Helical" evidence="1">
    <location>
        <begin position="24"/>
        <end position="49"/>
    </location>
</feature>